<reference evidence="1 2" key="1">
    <citation type="submission" date="2019-04" db="EMBL/GenBank/DDBJ databases">
        <title>A reverse ecology approach based on a biological definition of microbial populations.</title>
        <authorList>
            <person name="Arevalo P."/>
            <person name="Vaninsberghe D."/>
            <person name="Elsherbini J."/>
            <person name="Gore J."/>
            <person name="Polz M."/>
        </authorList>
    </citation>
    <scope>NUCLEOTIDE SEQUENCE [LARGE SCALE GENOMIC DNA]</scope>
    <source>
        <strain evidence="1 2">10N.222.48.A1</strain>
    </source>
</reference>
<dbReference type="EMBL" id="SYVO01000027">
    <property type="protein sequence ID" value="TKG09767.1"/>
    <property type="molecule type" value="Genomic_DNA"/>
</dbReference>
<feature type="non-terminal residue" evidence="1">
    <location>
        <position position="56"/>
    </location>
</feature>
<sequence length="56" mass="6533">MIILSRTLRWQFEHFCHNCTGITTRRELMSSSASIKNNSPKKPIFTRFLDGVEYLG</sequence>
<evidence type="ECO:0000313" key="1">
    <source>
        <dbReference type="EMBL" id="TKG09767.1"/>
    </source>
</evidence>
<evidence type="ECO:0000313" key="2">
    <source>
        <dbReference type="Proteomes" id="UP000305840"/>
    </source>
</evidence>
<comment type="caution">
    <text evidence="1">The sequence shown here is derived from an EMBL/GenBank/DDBJ whole genome shotgun (WGS) entry which is preliminary data.</text>
</comment>
<dbReference type="Proteomes" id="UP000305840">
    <property type="component" value="Unassembled WGS sequence"/>
</dbReference>
<dbReference type="AlphaFoldDB" id="A0A4U2F3R6"/>
<accession>A0A4U2F3R6</accession>
<name>A0A4U2F3R6_9VIBR</name>
<protein>
    <submittedName>
        <fullName evidence="1">AbgT family transporter</fullName>
    </submittedName>
</protein>
<proteinExistence type="predicted"/>
<gene>
    <name evidence="1" type="ORF">FCV91_10145</name>
</gene>
<organism evidence="1 2">
    <name type="scientific">Vibrio lentus</name>
    <dbReference type="NCBI Taxonomy" id="136468"/>
    <lineage>
        <taxon>Bacteria</taxon>
        <taxon>Pseudomonadati</taxon>
        <taxon>Pseudomonadota</taxon>
        <taxon>Gammaproteobacteria</taxon>
        <taxon>Vibrionales</taxon>
        <taxon>Vibrionaceae</taxon>
        <taxon>Vibrio</taxon>
    </lineage>
</organism>